<dbReference type="AlphaFoldDB" id="A0A371XDT9"/>
<name>A0A371XDT9_9HYPH</name>
<dbReference type="EMBL" id="QURN01000008">
    <property type="protein sequence ID" value="RFC67386.1"/>
    <property type="molecule type" value="Genomic_DNA"/>
</dbReference>
<dbReference type="RefSeq" id="WP_116624258.1">
    <property type="nucleotide sequence ID" value="NZ_QURN01000008.1"/>
</dbReference>
<gene>
    <name evidence="1" type="ORF">DY251_12680</name>
</gene>
<evidence type="ECO:0000313" key="1">
    <source>
        <dbReference type="EMBL" id="RFC67386.1"/>
    </source>
</evidence>
<keyword evidence="2" id="KW-1185">Reference proteome</keyword>
<comment type="caution">
    <text evidence="1">The sequence shown here is derived from an EMBL/GenBank/DDBJ whole genome shotgun (WGS) entry which is preliminary data.</text>
</comment>
<dbReference type="Proteomes" id="UP000262379">
    <property type="component" value="Unassembled WGS sequence"/>
</dbReference>
<organism evidence="1 2">
    <name type="scientific">Mesorhizobium denitrificans</name>
    <dbReference type="NCBI Taxonomy" id="2294114"/>
    <lineage>
        <taxon>Bacteria</taxon>
        <taxon>Pseudomonadati</taxon>
        <taxon>Pseudomonadota</taxon>
        <taxon>Alphaproteobacteria</taxon>
        <taxon>Hyphomicrobiales</taxon>
        <taxon>Phyllobacteriaceae</taxon>
        <taxon>Mesorhizobium</taxon>
    </lineage>
</organism>
<sequence length="453" mass="51506">MGLPTDEYRRYIERQDALIRNTLTELEVQPVFFVGAGMSKRYFSAPSWIDLLKAVADKIGMTNEEFAFLVQNHSGRPIDIGTELEGRAFQWAWDKGKNQFPAKMFDEKGSRDAFFKHLVASYIEGISPNAEEIQKLDLIEEITLLREANPHAIITTNYDGFLEELFEGYEPVIGEQVIRSNLNLIGEIFKIHGSMSDPQTLVITGEDYRDYREKKMYISAKLLTYLAEHPVFIFGYGFGDPNVTEIIQDVGRIIGDDSKFISNIFYVQWDPSASEMKNFQEEYVVGSGDKQYRVRAIIAGEFSWVFKAIAQEREFKPINTKLLRALAARTYKLIRTDIPMRKVEVDYGMLEAVADKADELPRLLGIAPATNTNLTHPFILSQVGQQLGFPGWHGARQLIEKVAKETGVNILENDNNYHCAVKTGHKNVTHKYSKAMADLLLKVVKGEPFDLKL</sequence>
<accession>A0A371XDT9</accession>
<evidence type="ECO:0000313" key="2">
    <source>
        <dbReference type="Proteomes" id="UP000262379"/>
    </source>
</evidence>
<proteinExistence type="predicted"/>
<reference evidence="2" key="1">
    <citation type="submission" date="2018-08" db="EMBL/GenBank/DDBJ databases">
        <authorList>
            <person name="Im W.T."/>
        </authorList>
    </citation>
    <scope>NUCLEOTIDE SEQUENCE [LARGE SCALE GENOMIC DNA]</scope>
    <source>
        <strain evidence="2">LA-28</strain>
    </source>
</reference>
<dbReference type="Pfam" id="PF13289">
    <property type="entry name" value="SIR2_2"/>
    <property type="match status" value="1"/>
</dbReference>
<protein>
    <submittedName>
        <fullName evidence="1">SIR2 family protein</fullName>
    </submittedName>
</protein>